<dbReference type="PROSITE" id="PS50110">
    <property type="entry name" value="RESPONSE_REGULATORY"/>
    <property type="match status" value="1"/>
</dbReference>
<evidence type="ECO:0000256" key="5">
    <source>
        <dbReference type="ARBA" id="ARBA00023015"/>
    </source>
</evidence>
<keyword evidence="4" id="KW-0902">Two-component regulatory system</keyword>
<evidence type="ECO:0000256" key="4">
    <source>
        <dbReference type="ARBA" id="ARBA00023012"/>
    </source>
</evidence>
<dbReference type="PANTHER" id="PTHR32071">
    <property type="entry name" value="TRANSCRIPTIONAL REGULATORY PROTEIN"/>
    <property type="match status" value="1"/>
</dbReference>
<feature type="domain" description="Response regulatory" evidence="9">
    <location>
        <begin position="5"/>
        <end position="119"/>
    </location>
</feature>
<name>A0A558R5E5_9SPHN</name>
<dbReference type="Gene3D" id="3.40.50.300">
    <property type="entry name" value="P-loop containing nucleotide triphosphate hydrolases"/>
    <property type="match status" value="1"/>
</dbReference>
<dbReference type="InterPro" id="IPR025662">
    <property type="entry name" value="Sigma_54_int_dom_ATP-bd_1"/>
</dbReference>
<dbReference type="PROSITE" id="PS00675">
    <property type="entry name" value="SIGMA54_INTERACT_1"/>
    <property type="match status" value="1"/>
</dbReference>
<keyword evidence="5" id="KW-0805">Transcription regulation</keyword>
<dbReference type="GO" id="GO:0006355">
    <property type="term" value="P:regulation of DNA-templated transcription"/>
    <property type="evidence" value="ECO:0007669"/>
    <property type="project" value="InterPro"/>
</dbReference>
<dbReference type="SMART" id="SM00382">
    <property type="entry name" value="AAA"/>
    <property type="match status" value="1"/>
</dbReference>
<dbReference type="OrthoDB" id="9154941at2"/>
<dbReference type="EMBL" id="VNIM01000031">
    <property type="protein sequence ID" value="TVV74577.1"/>
    <property type="molecule type" value="Genomic_DNA"/>
</dbReference>
<dbReference type="SUPFAM" id="SSF52172">
    <property type="entry name" value="CheY-like"/>
    <property type="match status" value="1"/>
</dbReference>
<dbReference type="PANTHER" id="PTHR32071:SF57">
    <property type="entry name" value="C4-DICARBOXYLATE TRANSPORT TRANSCRIPTIONAL REGULATORY PROTEIN DCTD"/>
    <property type="match status" value="1"/>
</dbReference>
<dbReference type="InterPro" id="IPR001789">
    <property type="entry name" value="Sig_transdc_resp-reg_receiver"/>
</dbReference>
<evidence type="ECO:0000256" key="1">
    <source>
        <dbReference type="ARBA" id="ARBA00022553"/>
    </source>
</evidence>
<dbReference type="FunFam" id="3.40.50.2300:FF:000018">
    <property type="entry name" value="DNA-binding transcriptional regulator NtrC"/>
    <property type="match status" value="1"/>
</dbReference>
<feature type="modified residue" description="4-aspartylphosphate" evidence="7">
    <location>
        <position position="54"/>
    </location>
</feature>
<evidence type="ECO:0000256" key="7">
    <source>
        <dbReference type="PROSITE-ProRule" id="PRU00169"/>
    </source>
</evidence>
<evidence type="ECO:0000256" key="6">
    <source>
        <dbReference type="ARBA" id="ARBA00023163"/>
    </source>
</evidence>
<reference evidence="10 11" key="1">
    <citation type="submission" date="2019-07" db="EMBL/GenBank/DDBJ databases">
        <title>Sphingomonas solaris sp. nov., isolated from a solar panel from Boston, Massachusetts.</title>
        <authorList>
            <person name="Tanner K."/>
            <person name="Pascual J."/>
            <person name="Mancuso C."/>
            <person name="Pereto J."/>
            <person name="Khalil A."/>
            <person name="Vilanova C."/>
        </authorList>
    </citation>
    <scope>NUCLEOTIDE SEQUENCE [LARGE SCALE GENOMIC DNA]</scope>
    <source>
        <strain evidence="10 11">R4DWN</strain>
    </source>
</reference>
<dbReference type="Gene3D" id="1.10.8.60">
    <property type="match status" value="1"/>
</dbReference>
<dbReference type="InterPro" id="IPR027417">
    <property type="entry name" value="P-loop_NTPase"/>
</dbReference>
<gene>
    <name evidence="10" type="ORF">FOY91_09390</name>
</gene>
<evidence type="ECO:0000259" key="8">
    <source>
        <dbReference type="PROSITE" id="PS50045"/>
    </source>
</evidence>
<evidence type="ECO:0000256" key="2">
    <source>
        <dbReference type="ARBA" id="ARBA00022741"/>
    </source>
</evidence>
<dbReference type="PROSITE" id="PS50045">
    <property type="entry name" value="SIGMA54_INTERACT_4"/>
    <property type="match status" value="1"/>
</dbReference>
<accession>A0A558R5E5</accession>
<dbReference type="SUPFAM" id="SSF52540">
    <property type="entry name" value="P-loop containing nucleoside triphosphate hydrolases"/>
    <property type="match status" value="1"/>
</dbReference>
<dbReference type="Proteomes" id="UP000318681">
    <property type="component" value="Unassembled WGS sequence"/>
</dbReference>
<evidence type="ECO:0000313" key="10">
    <source>
        <dbReference type="EMBL" id="TVV74577.1"/>
    </source>
</evidence>
<keyword evidence="3" id="KW-0067">ATP-binding</keyword>
<dbReference type="SMART" id="SM00448">
    <property type="entry name" value="REC"/>
    <property type="match status" value="1"/>
</dbReference>
<feature type="domain" description="Sigma-54 factor interaction" evidence="8">
    <location>
        <begin position="143"/>
        <end position="360"/>
    </location>
</feature>
<dbReference type="InterPro" id="IPR025944">
    <property type="entry name" value="Sigma_54_int_dom_CS"/>
</dbReference>
<dbReference type="Gene3D" id="3.40.50.2300">
    <property type="match status" value="1"/>
</dbReference>
<protein>
    <submittedName>
        <fullName evidence="10">Sigma-54-dependent Fis family transcriptional regulator</fullName>
    </submittedName>
</protein>
<dbReference type="GO" id="GO:0000160">
    <property type="term" value="P:phosphorelay signal transduction system"/>
    <property type="evidence" value="ECO:0007669"/>
    <property type="project" value="UniProtKB-KW"/>
</dbReference>
<dbReference type="SUPFAM" id="SSF46689">
    <property type="entry name" value="Homeodomain-like"/>
    <property type="match status" value="1"/>
</dbReference>
<organism evidence="10 11">
    <name type="scientific">Alterirhizorhabdus solaris</name>
    <dbReference type="NCBI Taxonomy" id="2529389"/>
    <lineage>
        <taxon>Bacteria</taxon>
        <taxon>Pseudomonadati</taxon>
        <taxon>Pseudomonadota</taxon>
        <taxon>Alphaproteobacteria</taxon>
        <taxon>Sphingomonadales</taxon>
        <taxon>Rhizorhabdaceae</taxon>
        <taxon>Alterirhizorhabdus</taxon>
    </lineage>
</organism>
<dbReference type="Pfam" id="PF25601">
    <property type="entry name" value="AAA_lid_14"/>
    <property type="match status" value="1"/>
</dbReference>
<sequence length="439" mass="46726">MSVQRVALVEDDADMRAATAQLLALAGFTVDAFTAAQPALDAIDAAYAGVVVTDVRMPHMSGIELFHTLHARDATLPVILVTGHGDVAMAVDALKAGAWDFLTKPFDPAALVAAVTRAATARALALDNRRLRALAETDDDAGLIGADPAIRRLREMIPVLASADLDLFIEGESGTGKELLARLIHRAGKRARHRFLALACAALPDTLIDSELFAATGEASVAAANRGTLFLDDVDQASRALQARLVPLIEERAIRPSGGRPAIPLDLRVIATGGEPAARGAEAMLPALFYRLAAVRLWMPPLRERREDVAALFAHLAGLSAARLRRAVPAMSAGVRDHLAAHDWPGNVRELANYAGRFVLGLEDAAPADAAADPQAADTSLPDRVAAFERDAIVQAVLASPGDIGGAITRLGLPRKTFYYKVQRHGIDLTALRQRREPR</sequence>
<proteinExistence type="predicted"/>
<keyword evidence="1 7" id="KW-0597">Phosphoprotein</keyword>
<dbReference type="Gene3D" id="1.10.10.60">
    <property type="entry name" value="Homeodomain-like"/>
    <property type="match status" value="1"/>
</dbReference>
<evidence type="ECO:0000259" key="9">
    <source>
        <dbReference type="PROSITE" id="PS50110"/>
    </source>
</evidence>
<dbReference type="AlphaFoldDB" id="A0A558R5E5"/>
<dbReference type="RefSeq" id="WP_145150504.1">
    <property type="nucleotide sequence ID" value="NZ_VNIM01000031.1"/>
</dbReference>
<dbReference type="Pfam" id="PF00158">
    <property type="entry name" value="Sigma54_activat"/>
    <property type="match status" value="1"/>
</dbReference>
<dbReference type="InterPro" id="IPR058031">
    <property type="entry name" value="AAA_lid_NorR"/>
</dbReference>
<keyword evidence="11" id="KW-1185">Reference proteome</keyword>
<comment type="caution">
    <text evidence="10">The sequence shown here is derived from an EMBL/GenBank/DDBJ whole genome shotgun (WGS) entry which is preliminary data.</text>
</comment>
<keyword evidence="6" id="KW-0804">Transcription</keyword>
<evidence type="ECO:0000313" key="11">
    <source>
        <dbReference type="Proteomes" id="UP000318681"/>
    </source>
</evidence>
<dbReference type="Pfam" id="PF00072">
    <property type="entry name" value="Response_reg"/>
    <property type="match status" value="1"/>
</dbReference>
<dbReference type="PROSITE" id="PS00688">
    <property type="entry name" value="SIGMA54_INTERACT_3"/>
    <property type="match status" value="1"/>
</dbReference>
<dbReference type="CDD" id="cd00009">
    <property type="entry name" value="AAA"/>
    <property type="match status" value="1"/>
</dbReference>
<dbReference type="GO" id="GO:0005524">
    <property type="term" value="F:ATP binding"/>
    <property type="evidence" value="ECO:0007669"/>
    <property type="project" value="UniProtKB-KW"/>
</dbReference>
<evidence type="ECO:0000256" key="3">
    <source>
        <dbReference type="ARBA" id="ARBA00022840"/>
    </source>
</evidence>
<dbReference type="InterPro" id="IPR003593">
    <property type="entry name" value="AAA+_ATPase"/>
</dbReference>
<dbReference type="InterPro" id="IPR009057">
    <property type="entry name" value="Homeodomain-like_sf"/>
</dbReference>
<dbReference type="InterPro" id="IPR002078">
    <property type="entry name" value="Sigma_54_int"/>
</dbReference>
<keyword evidence="2" id="KW-0547">Nucleotide-binding</keyword>
<dbReference type="InterPro" id="IPR011006">
    <property type="entry name" value="CheY-like_superfamily"/>
</dbReference>